<feature type="compositionally biased region" description="Polar residues" evidence="1">
    <location>
        <begin position="29"/>
        <end position="41"/>
    </location>
</feature>
<name>A0A087A5W7_9BIFI</name>
<evidence type="ECO:0000313" key="2">
    <source>
        <dbReference type="EMBL" id="KFI54167.1"/>
    </source>
</evidence>
<feature type="compositionally biased region" description="Low complexity" evidence="1">
    <location>
        <begin position="43"/>
        <end position="70"/>
    </location>
</feature>
<sequence>MTHRRVVRTGRGIASGGFRHRSEKGILRTNVNPEPQQQPEYTPNAAQPQAYPNQPQAPQYAPQYQQQPGYAPYPPQANPADTGSFGWAVLGFFIPVVGLIL</sequence>
<dbReference type="AlphaFoldDB" id="A0A087A5W7"/>
<gene>
    <name evidence="2" type="ORF">BCAL_2270</name>
</gene>
<dbReference type="RefSeq" id="WP_043167906.1">
    <property type="nucleotide sequence ID" value="NZ_JDUV01000050.1"/>
</dbReference>
<accession>A0A087A5W7</accession>
<evidence type="ECO:0000313" key="3">
    <source>
        <dbReference type="Proteomes" id="UP000029072"/>
    </source>
</evidence>
<comment type="caution">
    <text evidence="2">The sequence shown here is derived from an EMBL/GenBank/DDBJ whole genome shotgun (WGS) entry which is preliminary data.</text>
</comment>
<dbReference type="EMBL" id="JGYS01000010">
    <property type="protein sequence ID" value="KFI54167.1"/>
    <property type="molecule type" value="Genomic_DNA"/>
</dbReference>
<evidence type="ECO:0000256" key="1">
    <source>
        <dbReference type="SAM" id="MobiDB-lite"/>
    </source>
</evidence>
<protein>
    <submittedName>
        <fullName evidence="2">Uncharacterized protein</fullName>
    </submittedName>
</protein>
<feature type="region of interest" description="Disordered" evidence="1">
    <location>
        <begin position="1"/>
        <end position="78"/>
    </location>
</feature>
<reference evidence="2 3" key="1">
    <citation type="submission" date="2014-03" db="EMBL/GenBank/DDBJ databases">
        <title>Genomics of Bifidobacteria.</title>
        <authorList>
            <person name="Ventura M."/>
            <person name="Milani C."/>
            <person name="Lugli G.A."/>
        </authorList>
    </citation>
    <scope>NUCLEOTIDE SEQUENCE [LARGE SCALE GENOMIC DNA]</scope>
    <source>
        <strain evidence="2 3">DSM 23973</strain>
    </source>
</reference>
<proteinExistence type="predicted"/>
<dbReference type="Proteomes" id="UP000029072">
    <property type="component" value="Unassembled WGS sequence"/>
</dbReference>
<organism evidence="2 3">
    <name type="scientific">Bifidobacterium callitrichos DSM 23973</name>
    <dbReference type="NCBI Taxonomy" id="1437609"/>
    <lineage>
        <taxon>Bacteria</taxon>
        <taxon>Bacillati</taxon>
        <taxon>Actinomycetota</taxon>
        <taxon>Actinomycetes</taxon>
        <taxon>Bifidobacteriales</taxon>
        <taxon>Bifidobacteriaceae</taxon>
        <taxon>Bifidobacterium</taxon>
    </lineage>
</organism>